<feature type="transmembrane region" description="Helical" evidence="2">
    <location>
        <begin position="64"/>
        <end position="83"/>
    </location>
</feature>
<evidence type="ECO:0000313" key="4">
    <source>
        <dbReference type="EMBL" id="SNS76409.1"/>
    </source>
</evidence>
<dbReference type="RefSeq" id="WP_089225049.1">
    <property type="nucleotide sequence ID" value="NZ_FZOF01000008.1"/>
</dbReference>
<keyword evidence="3" id="KW-0732">Signal</keyword>
<sequence length="348" mass="35344">MRYSPAMRTIRLLAAAAVLFAVAPSPGTAADRSPAGPVRLVPKGPATATGEPRPPRAGAGRPSYGMTAAGIGAVALLAGLAAGRRPLLRAVRRRRRAALGRRLAADTRTPLVVRHALRELALAGRPDSPVRVRGVLAEPGRVLATVSAAGPAPAPWTALTPTRWERTGLAPAGTPAPGPGPLPQLTRLGAVGRGQVLVNLARIGGVLSVLGDPAVAREAVLALVDGVLEAAPAARTVLVAVGPGAGELPGPPAVLRVRTVRQIPALRGAGTPQATAGLVVLLHRPDAEEARLLAALAGPKGGGWTVLTVGHVPGAHWLWYAAADGTVDAGVLGHRVVVPVRSSARRRL</sequence>
<evidence type="ECO:0000313" key="5">
    <source>
        <dbReference type="Proteomes" id="UP000198280"/>
    </source>
</evidence>
<evidence type="ECO:0000256" key="3">
    <source>
        <dbReference type="SAM" id="SignalP"/>
    </source>
</evidence>
<feature type="region of interest" description="Disordered" evidence="1">
    <location>
        <begin position="27"/>
        <end position="62"/>
    </location>
</feature>
<proteinExistence type="predicted"/>
<protein>
    <submittedName>
        <fullName evidence="4">Uncharacterized protein</fullName>
    </submittedName>
</protein>
<name>A0A239H4R3_9ACTN</name>
<keyword evidence="5" id="KW-1185">Reference proteome</keyword>
<dbReference type="AlphaFoldDB" id="A0A239H4R3"/>
<dbReference type="EMBL" id="FZOF01000008">
    <property type="protein sequence ID" value="SNS76409.1"/>
    <property type="molecule type" value="Genomic_DNA"/>
</dbReference>
<evidence type="ECO:0000256" key="2">
    <source>
        <dbReference type="SAM" id="Phobius"/>
    </source>
</evidence>
<feature type="chain" id="PRO_5012850999" evidence="3">
    <location>
        <begin position="30"/>
        <end position="348"/>
    </location>
</feature>
<keyword evidence="2" id="KW-0472">Membrane</keyword>
<keyword evidence="2" id="KW-1133">Transmembrane helix</keyword>
<keyword evidence="2" id="KW-0812">Transmembrane</keyword>
<feature type="compositionally biased region" description="Low complexity" evidence="1">
    <location>
        <begin position="48"/>
        <end position="62"/>
    </location>
</feature>
<dbReference type="Proteomes" id="UP000198280">
    <property type="component" value="Unassembled WGS sequence"/>
</dbReference>
<evidence type="ECO:0000256" key="1">
    <source>
        <dbReference type="SAM" id="MobiDB-lite"/>
    </source>
</evidence>
<dbReference type="OrthoDB" id="8444614at2"/>
<reference evidence="4 5" key="1">
    <citation type="submission" date="2017-06" db="EMBL/GenBank/DDBJ databases">
        <authorList>
            <person name="Kim H.J."/>
            <person name="Triplett B.A."/>
        </authorList>
    </citation>
    <scope>NUCLEOTIDE SEQUENCE [LARGE SCALE GENOMIC DNA]</scope>
    <source>
        <strain evidence="4 5">CGMCC 4.1858</strain>
    </source>
</reference>
<gene>
    <name evidence="4" type="ORF">SAMN05216252_108197</name>
</gene>
<organism evidence="4 5">
    <name type="scientific">Actinacidiphila glaucinigra</name>
    <dbReference type="NCBI Taxonomy" id="235986"/>
    <lineage>
        <taxon>Bacteria</taxon>
        <taxon>Bacillati</taxon>
        <taxon>Actinomycetota</taxon>
        <taxon>Actinomycetes</taxon>
        <taxon>Kitasatosporales</taxon>
        <taxon>Streptomycetaceae</taxon>
        <taxon>Actinacidiphila</taxon>
    </lineage>
</organism>
<accession>A0A239H4R3</accession>
<feature type="signal peptide" evidence="3">
    <location>
        <begin position="1"/>
        <end position="29"/>
    </location>
</feature>